<evidence type="ECO:0000256" key="4">
    <source>
        <dbReference type="ARBA" id="ARBA00022833"/>
    </source>
</evidence>
<evidence type="ECO:0000256" key="2">
    <source>
        <dbReference type="ARBA" id="ARBA00022737"/>
    </source>
</evidence>
<feature type="domain" description="C2H2-type" evidence="6">
    <location>
        <begin position="368"/>
        <end position="392"/>
    </location>
</feature>
<gene>
    <name evidence="7" type="ORF">CAMP_LOCUS4955</name>
</gene>
<comment type="caution">
    <text evidence="7">The sequence shown here is derived from an EMBL/GenBank/DDBJ whole genome shotgun (WGS) entry which is preliminary data.</text>
</comment>
<evidence type="ECO:0000259" key="6">
    <source>
        <dbReference type="PROSITE" id="PS50157"/>
    </source>
</evidence>
<dbReference type="OrthoDB" id="6077919at2759"/>
<dbReference type="Proteomes" id="UP001152747">
    <property type="component" value="Unassembled WGS sequence"/>
</dbReference>
<evidence type="ECO:0000313" key="8">
    <source>
        <dbReference type="Proteomes" id="UP001152747"/>
    </source>
</evidence>
<proteinExistence type="predicted"/>
<dbReference type="PROSITE" id="PS50157">
    <property type="entry name" value="ZINC_FINGER_C2H2_2"/>
    <property type="match status" value="3"/>
</dbReference>
<dbReference type="SUPFAM" id="SSF57667">
    <property type="entry name" value="beta-beta-alpha zinc fingers"/>
    <property type="match status" value="1"/>
</dbReference>
<dbReference type="InterPro" id="IPR036236">
    <property type="entry name" value="Znf_C2H2_sf"/>
</dbReference>
<evidence type="ECO:0000313" key="7">
    <source>
        <dbReference type="EMBL" id="CAI5442318.1"/>
    </source>
</evidence>
<evidence type="ECO:0000256" key="3">
    <source>
        <dbReference type="ARBA" id="ARBA00022771"/>
    </source>
</evidence>
<keyword evidence="2" id="KW-0677">Repeat</keyword>
<evidence type="ECO:0000256" key="1">
    <source>
        <dbReference type="ARBA" id="ARBA00022723"/>
    </source>
</evidence>
<dbReference type="InterPro" id="IPR013087">
    <property type="entry name" value="Znf_C2H2_type"/>
</dbReference>
<keyword evidence="1" id="KW-0479">Metal-binding</keyword>
<name>A0A9P1ICY6_9PELO</name>
<accession>A0A9P1ICY6</accession>
<keyword evidence="8" id="KW-1185">Reference proteome</keyword>
<dbReference type="AlphaFoldDB" id="A0A9P1ICY6"/>
<dbReference type="SMART" id="SM00355">
    <property type="entry name" value="ZnF_C2H2"/>
    <property type="match status" value="7"/>
</dbReference>
<keyword evidence="4" id="KW-0862">Zinc</keyword>
<feature type="domain" description="C2H2-type" evidence="6">
    <location>
        <begin position="147"/>
        <end position="175"/>
    </location>
</feature>
<dbReference type="GO" id="GO:0008270">
    <property type="term" value="F:zinc ion binding"/>
    <property type="evidence" value="ECO:0007669"/>
    <property type="project" value="UniProtKB-KW"/>
</dbReference>
<sequence>MCDTKPFVGSFECIRFEDQNSTRIIPDSGCFSDIADIVFQNVDESYHADPEKPKLLTGVGQVLGTLKHPEAKGFKQRIVLDADGRQLHLKHTTKAVVKKCDEFVAAHEEFSFHQSFGNNNGCSSYDIPVATTLSVNQLRNLVRHSMVRCKVCKNRFGEVYLLEKHLRECHPAQYEIYMEEQARQTHEMMEMDRERQRVEELLSGGFIPPESEMDELCNRTEPIEEIPLPGETPSQDSFHKKVPYFKKRSPQCPFCDKRFRNDISFNNHITKKHPECINFVQCLHCFKCLPSREELEIPNSHECDMTYLCLDCKPIRNMCTEIRLFKHRSKFHRGANSGFRCQDCNQKFLTPRKLRKHRKMAHVFSRTYQCHFCEELFISETAVTVHERIHTGILKFECQICDQKTNRFLQMEEHQKEHHGFVCSVCQEKATTWNEMKDHMLVQHGGYLTSDASQAYVDSPRVWLMYKGD</sequence>
<dbReference type="EMBL" id="CANHGI010000002">
    <property type="protein sequence ID" value="CAI5442318.1"/>
    <property type="molecule type" value="Genomic_DNA"/>
</dbReference>
<dbReference type="PROSITE" id="PS00028">
    <property type="entry name" value="ZINC_FINGER_C2H2_1"/>
    <property type="match status" value="4"/>
</dbReference>
<dbReference type="PANTHER" id="PTHR24379:SF121">
    <property type="entry name" value="C2H2-TYPE DOMAIN-CONTAINING PROTEIN"/>
    <property type="match status" value="1"/>
</dbReference>
<feature type="domain" description="C2H2-type" evidence="6">
    <location>
        <begin position="339"/>
        <end position="367"/>
    </location>
</feature>
<organism evidence="7 8">
    <name type="scientific">Caenorhabditis angaria</name>
    <dbReference type="NCBI Taxonomy" id="860376"/>
    <lineage>
        <taxon>Eukaryota</taxon>
        <taxon>Metazoa</taxon>
        <taxon>Ecdysozoa</taxon>
        <taxon>Nematoda</taxon>
        <taxon>Chromadorea</taxon>
        <taxon>Rhabditida</taxon>
        <taxon>Rhabditina</taxon>
        <taxon>Rhabditomorpha</taxon>
        <taxon>Rhabditoidea</taxon>
        <taxon>Rhabditidae</taxon>
        <taxon>Peloderinae</taxon>
        <taxon>Caenorhabditis</taxon>
    </lineage>
</organism>
<dbReference type="PANTHER" id="PTHR24379">
    <property type="entry name" value="KRAB AND ZINC FINGER DOMAIN-CONTAINING"/>
    <property type="match status" value="1"/>
</dbReference>
<dbReference type="Gene3D" id="3.30.160.60">
    <property type="entry name" value="Classic Zinc Finger"/>
    <property type="match status" value="2"/>
</dbReference>
<protein>
    <recommendedName>
        <fullName evidence="6">C2H2-type domain-containing protein</fullName>
    </recommendedName>
</protein>
<reference evidence="7" key="1">
    <citation type="submission" date="2022-11" db="EMBL/GenBank/DDBJ databases">
        <authorList>
            <person name="Kikuchi T."/>
        </authorList>
    </citation>
    <scope>NUCLEOTIDE SEQUENCE</scope>
    <source>
        <strain evidence="7">PS1010</strain>
    </source>
</reference>
<keyword evidence="3 5" id="KW-0863">Zinc-finger</keyword>
<evidence type="ECO:0000256" key="5">
    <source>
        <dbReference type="PROSITE-ProRule" id="PRU00042"/>
    </source>
</evidence>